<organism evidence="4 5">
    <name type="scientific">Lineolata rhizophorae</name>
    <dbReference type="NCBI Taxonomy" id="578093"/>
    <lineage>
        <taxon>Eukaryota</taxon>
        <taxon>Fungi</taxon>
        <taxon>Dikarya</taxon>
        <taxon>Ascomycota</taxon>
        <taxon>Pezizomycotina</taxon>
        <taxon>Dothideomycetes</taxon>
        <taxon>Dothideomycetes incertae sedis</taxon>
        <taxon>Lineolatales</taxon>
        <taxon>Lineolataceae</taxon>
        <taxon>Lineolata</taxon>
    </lineage>
</organism>
<keyword evidence="5" id="KW-1185">Reference proteome</keyword>
<feature type="transmembrane region" description="Helical" evidence="3">
    <location>
        <begin position="316"/>
        <end position="339"/>
    </location>
</feature>
<feature type="coiled-coil region" evidence="1">
    <location>
        <begin position="30"/>
        <end position="205"/>
    </location>
</feature>
<protein>
    <submittedName>
        <fullName evidence="4">Uncharacterized protein</fullName>
    </submittedName>
</protein>
<keyword evidence="1" id="KW-0175">Coiled coil</keyword>
<dbReference type="Proteomes" id="UP000799766">
    <property type="component" value="Unassembled WGS sequence"/>
</dbReference>
<gene>
    <name evidence="4" type="ORF">BDY21DRAFT_423962</name>
</gene>
<name>A0A6A6NRL1_9PEZI</name>
<dbReference type="AlphaFoldDB" id="A0A6A6NRL1"/>
<keyword evidence="3" id="KW-1133">Transmembrane helix</keyword>
<evidence type="ECO:0000313" key="4">
    <source>
        <dbReference type="EMBL" id="KAF2454074.1"/>
    </source>
</evidence>
<sequence length="400" mass="46057">MSRPPTPVKGRSRSPSRSSSPAPQGDQEYIQGAERMIETNETAIHELRDKNRSLTQKVHSLRVENAELKKKYRRTEVLLESERMEMERQSKGKMKAREDFKNAKGELKDVEETNKRLLGENKILNARKKEAETRLRKEMKRMTENESSAEEGKSIQIELLRRELEELMEQNKGLLDKEEKLGEQLAELRHKNEEYKRQRGDFRSSASESDTEDLEEQYQEACLRKADLPKQWEKSQDWFVESALKDDIIDLLHLRPSGITGDTCGFNWIERLVFGLLSLAFLDLPVKAPFGSIARVGVAVVATLFCYTTYKFRRNPFWVEVAFMGILLFILCFIADLAFQALDYPACRGVYGMGGGYWLPMNRVCFDSSSWVSGLIGSLQFYLIEHPKPSKAALSRIRPT</sequence>
<evidence type="ECO:0000256" key="3">
    <source>
        <dbReference type="SAM" id="Phobius"/>
    </source>
</evidence>
<feature type="transmembrane region" description="Helical" evidence="3">
    <location>
        <begin position="293"/>
        <end position="310"/>
    </location>
</feature>
<keyword evidence="3" id="KW-0812">Transmembrane</keyword>
<proteinExistence type="predicted"/>
<evidence type="ECO:0000256" key="1">
    <source>
        <dbReference type="SAM" id="Coils"/>
    </source>
</evidence>
<evidence type="ECO:0000313" key="5">
    <source>
        <dbReference type="Proteomes" id="UP000799766"/>
    </source>
</evidence>
<keyword evidence="3" id="KW-0472">Membrane</keyword>
<feature type="region of interest" description="Disordered" evidence="2">
    <location>
        <begin position="1"/>
        <end position="27"/>
    </location>
</feature>
<dbReference type="EMBL" id="MU001693">
    <property type="protein sequence ID" value="KAF2454074.1"/>
    <property type="molecule type" value="Genomic_DNA"/>
</dbReference>
<evidence type="ECO:0000256" key="2">
    <source>
        <dbReference type="SAM" id="MobiDB-lite"/>
    </source>
</evidence>
<reference evidence="4" key="1">
    <citation type="journal article" date="2020" name="Stud. Mycol.">
        <title>101 Dothideomycetes genomes: a test case for predicting lifestyles and emergence of pathogens.</title>
        <authorList>
            <person name="Haridas S."/>
            <person name="Albert R."/>
            <person name="Binder M."/>
            <person name="Bloem J."/>
            <person name="Labutti K."/>
            <person name="Salamov A."/>
            <person name="Andreopoulos B."/>
            <person name="Baker S."/>
            <person name="Barry K."/>
            <person name="Bills G."/>
            <person name="Bluhm B."/>
            <person name="Cannon C."/>
            <person name="Castanera R."/>
            <person name="Culley D."/>
            <person name="Daum C."/>
            <person name="Ezra D."/>
            <person name="Gonzalez J."/>
            <person name="Henrissat B."/>
            <person name="Kuo A."/>
            <person name="Liang C."/>
            <person name="Lipzen A."/>
            <person name="Lutzoni F."/>
            <person name="Magnuson J."/>
            <person name="Mondo S."/>
            <person name="Nolan M."/>
            <person name="Ohm R."/>
            <person name="Pangilinan J."/>
            <person name="Park H.-J."/>
            <person name="Ramirez L."/>
            <person name="Alfaro M."/>
            <person name="Sun H."/>
            <person name="Tritt A."/>
            <person name="Yoshinaga Y."/>
            <person name="Zwiers L.-H."/>
            <person name="Turgeon B."/>
            <person name="Goodwin S."/>
            <person name="Spatafora J."/>
            <person name="Crous P."/>
            <person name="Grigoriev I."/>
        </authorList>
    </citation>
    <scope>NUCLEOTIDE SEQUENCE</scope>
    <source>
        <strain evidence="4">ATCC 16933</strain>
    </source>
</reference>
<accession>A0A6A6NRL1</accession>